<dbReference type="GO" id="GO:0046872">
    <property type="term" value="F:metal ion binding"/>
    <property type="evidence" value="ECO:0007669"/>
    <property type="project" value="UniProtKB-UniRule"/>
</dbReference>
<dbReference type="RefSeq" id="XP_024370185.1">
    <property type="nucleotide sequence ID" value="XM_024514417.2"/>
</dbReference>
<dbReference type="InterPro" id="IPR002016">
    <property type="entry name" value="Haem_peroxidase"/>
</dbReference>
<evidence type="ECO:0000256" key="2">
    <source>
        <dbReference type="ARBA" id="ARBA00012313"/>
    </source>
</evidence>
<dbReference type="EnsemblPlants" id="Pp3c3_21170V3.1">
    <property type="protein sequence ID" value="Pp3c3_21170V3.1"/>
    <property type="gene ID" value="Pp3c3_21170"/>
</dbReference>
<proteinExistence type="inferred from homology"/>
<feature type="binding site" evidence="13">
    <location>
        <position position="73"/>
    </location>
    <ligand>
        <name>Ca(2+)</name>
        <dbReference type="ChEBI" id="CHEBI:29108"/>
        <label>1</label>
    </ligand>
</feature>
<feature type="disulfide bond" evidence="15">
    <location>
        <begin position="71"/>
        <end position="76"/>
    </location>
</feature>
<dbReference type="InterPro" id="IPR033905">
    <property type="entry name" value="Secretory_peroxidase"/>
</dbReference>
<dbReference type="Gramene" id="Pp3c3_21170V3.1">
    <property type="protein sequence ID" value="Pp3c3_21170V3.1"/>
    <property type="gene ID" value="Pp3c3_21170"/>
</dbReference>
<evidence type="ECO:0000256" key="16">
    <source>
        <dbReference type="RuleBase" id="RU362060"/>
    </source>
</evidence>
<keyword evidence="4 16" id="KW-0349">Heme</keyword>
<keyword evidence="6 13" id="KW-0106">Calcium</keyword>
<evidence type="ECO:0000313" key="18">
    <source>
        <dbReference type="EMBL" id="PNR57751.1"/>
    </source>
</evidence>
<feature type="binding site" evidence="13">
    <location>
        <position position="193"/>
    </location>
    <ligand>
        <name>Ca(2+)</name>
        <dbReference type="ChEBI" id="CHEBI:29108"/>
        <label>2</label>
    </ligand>
</feature>
<feature type="disulfide bond" evidence="15">
    <location>
        <begin position="38"/>
        <end position="114"/>
    </location>
</feature>
<dbReference type="InterPro" id="IPR019794">
    <property type="entry name" value="Peroxidases_AS"/>
</dbReference>
<reference evidence="18 20" key="2">
    <citation type="journal article" date="2018" name="Plant J.">
        <title>The Physcomitrella patens chromosome-scale assembly reveals moss genome structure and evolution.</title>
        <authorList>
            <person name="Lang D."/>
            <person name="Ullrich K.K."/>
            <person name="Murat F."/>
            <person name="Fuchs J."/>
            <person name="Jenkins J."/>
            <person name="Haas F.B."/>
            <person name="Piednoel M."/>
            <person name="Gundlach H."/>
            <person name="Van Bel M."/>
            <person name="Meyberg R."/>
            <person name="Vives C."/>
            <person name="Morata J."/>
            <person name="Symeonidi A."/>
            <person name="Hiss M."/>
            <person name="Muchero W."/>
            <person name="Kamisugi Y."/>
            <person name="Saleh O."/>
            <person name="Blanc G."/>
            <person name="Decker E.L."/>
            <person name="van Gessel N."/>
            <person name="Grimwood J."/>
            <person name="Hayes R.D."/>
            <person name="Graham S.W."/>
            <person name="Gunter L.E."/>
            <person name="McDaniel S.F."/>
            <person name="Hoernstein S.N.W."/>
            <person name="Larsson A."/>
            <person name="Li F.W."/>
            <person name="Perroud P.F."/>
            <person name="Phillips J."/>
            <person name="Ranjan P."/>
            <person name="Rokshar D.S."/>
            <person name="Rothfels C.J."/>
            <person name="Schneider L."/>
            <person name="Shu S."/>
            <person name="Stevenson D.W."/>
            <person name="Thummler F."/>
            <person name="Tillich M."/>
            <person name="Villarreal Aguilar J.C."/>
            <person name="Widiez T."/>
            <person name="Wong G.K."/>
            <person name="Wymore A."/>
            <person name="Zhang Y."/>
            <person name="Zimmer A.D."/>
            <person name="Quatrano R.S."/>
            <person name="Mayer K.F.X."/>
            <person name="Goodstein D."/>
            <person name="Casacuberta J.M."/>
            <person name="Vandepoele K."/>
            <person name="Reski R."/>
            <person name="Cuming A.C."/>
            <person name="Tuskan G.A."/>
            <person name="Maumus F."/>
            <person name="Salse J."/>
            <person name="Schmutz J."/>
            <person name="Rensing S.A."/>
        </authorList>
    </citation>
    <scope>NUCLEOTIDE SEQUENCE [LARGE SCALE GENOMIC DNA]</scope>
    <source>
        <strain evidence="19 20">cv. Gransden 2004</strain>
    </source>
</reference>
<keyword evidence="16" id="KW-0964">Secreted</keyword>
<reference evidence="19" key="3">
    <citation type="submission" date="2020-12" db="UniProtKB">
        <authorList>
            <consortium name="EnsemblPlants"/>
        </authorList>
    </citation>
    <scope>IDENTIFICATION</scope>
</reference>
<dbReference type="PANTHER" id="PTHR31517:SF48">
    <property type="entry name" value="PEROXIDASE 16-RELATED"/>
    <property type="match status" value="1"/>
</dbReference>
<organism evidence="18">
    <name type="scientific">Physcomitrium patens</name>
    <name type="common">Spreading-leaved earth moss</name>
    <name type="synonym">Physcomitrella patens</name>
    <dbReference type="NCBI Taxonomy" id="3218"/>
    <lineage>
        <taxon>Eukaryota</taxon>
        <taxon>Viridiplantae</taxon>
        <taxon>Streptophyta</taxon>
        <taxon>Embryophyta</taxon>
        <taxon>Bryophyta</taxon>
        <taxon>Bryophytina</taxon>
        <taxon>Bryopsida</taxon>
        <taxon>Funariidae</taxon>
        <taxon>Funariales</taxon>
        <taxon>Funariaceae</taxon>
        <taxon>Physcomitrium</taxon>
    </lineage>
</organism>
<evidence type="ECO:0000313" key="20">
    <source>
        <dbReference type="Proteomes" id="UP000006727"/>
    </source>
</evidence>
<keyword evidence="5 13" id="KW-0479">Metal-binding</keyword>
<dbReference type="GO" id="GO:0020037">
    <property type="term" value="F:heme binding"/>
    <property type="evidence" value="ECO:0007669"/>
    <property type="project" value="UniProtKB-UniRule"/>
</dbReference>
<dbReference type="PROSITE" id="PS50873">
    <property type="entry name" value="PEROXIDASE_4"/>
    <property type="match status" value="1"/>
</dbReference>
<dbReference type="PaxDb" id="3218-PP1S47_273V6.1"/>
<evidence type="ECO:0000256" key="7">
    <source>
        <dbReference type="ARBA" id="ARBA00023002"/>
    </source>
</evidence>
<evidence type="ECO:0000256" key="11">
    <source>
        <dbReference type="PIRSR" id="PIRSR600823-1"/>
    </source>
</evidence>
<dbReference type="SUPFAM" id="SSF48113">
    <property type="entry name" value="Heme-dependent peroxidases"/>
    <property type="match status" value="1"/>
</dbReference>
<feature type="binding site" evidence="13">
    <location>
        <position position="246"/>
    </location>
    <ligand>
        <name>Ca(2+)</name>
        <dbReference type="ChEBI" id="CHEBI:29108"/>
        <label>2</label>
    </ligand>
</feature>
<dbReference type="GO" id="GO:0005576">
    <property type="term" value="C:extracellular region"/>
    <property type="evidence" value="ECO:0007669"/>
    <property type="project" value="UniProtKB-SubCell"/>
</dbReference>
<keyword evidence="9 15" id="KW-1015">Disulfide bond</keyword>
<feature type="disulfide bond" evidence="15">
    <location>
        <begin position="199"/>
        <end position="226"/>
    </location>
</feature>
<dbReference type="CDD" id="cd00693">
    <property type="entry name" value="secretory_peroxidase"/>
    <property type="match status" value="1"/>
</dbReference>
<evidence type="ECO:0000256" key="8">
    <source>
        <dbReference type="ARBA" id="ARBA00023004"/>
    </source>
</evidence>
<dbReference type="InterPro" id="IPR010255">
    <property type="entry name" value="Haem_peroxidase_sf"/>
</dbReference>
<dbReference type="GO" id="GO:0140825">
    <property type="term" value="F:lactoperoxidase activity"/>
    <property type="evidence" value="ECO:0007669"/>
    <property type="project" value="UniProtKB-EC"/>
</dbReference>
<feature type="domain" description="Plant heme peroxidase family profile" evidence="17">
    <location>
        <begin position="28"/>
        <end position="317"/>
    </location>
</feature>
<dbReference type="STRING" id="3218.A9S4N6"/>
<keyword evidence="16" id="KW-0376">Hydrogen peroxide</keyword>
<evidence type="ECO:0000256" key="12">
    <source>
        <dbReference type="PIRSR" id="PIRSR600823-2"/>
    </source>
</evidence>
<feature type="disulfide bond" evidence="15">
    <location>
        <begin position="120"/>
        <end position="313"/>
    </location>
</feature>
<dbReference type="PANTHER" id="PTHR31517">
    <property type="match status" value="1"/>
</dbReference>
<dbReference type="GeneID" id="112279744"/>
<gene>
    <name evidence="19" type="primary">LOC112279744</name>
    <name evidence="18" type="ORF">PHYPA_004745</name>
</gene>
<feature type="binding site" evidence="13">
    <location>
        <position position="238"/>
    </location>
    <ligand>
        <name>Ca(2+)</name>
        <dbReference type="ChEBI" id="CHEBI:29108"/>
        <label>2</label>
    </ligand>
</feature>
<dbReference type="GO" id="GO:0006950">
    <property type="term" value="P:response to stress"/>
    <property type="evidence" value="ECO:0000318"/>
    <property type="project" value="GO_Central"/>
</dbReference>
<keyword evidence="3 16" id="KW-0575">Peroxidase</keyword>
<sequence length="317" mass="35045">MDHPHRASLLALLIVVVLAVSVSSAEGQLVYRYYKQSCPNVEKIIHKEVLKQFKKDPTIAPGILRLIFHDCFVRGCDASVLLAGKDTERTSLTNANLHGFEAIDAIKAAVEKACPNTVSCADILAYASRDTVRITGGSSWKVYGGRRDGLISNAVEVAQNLPPSTAKVPELVATFAQKGLTPQQMVDLSGSHTLGVTHCVHLRDRIFTPIDPTMPKSLLKQLQRVCPKITSPTPLVIDRLTPHKFDTQYYQNIASGQGLMTSDQDLFNDDSTRRFVVKNLKHGNFIHRFGKAMIAMTNIEPTIAPDGEIRRRCQFLN</sequence>
<name>A9S4N6_PHYPA</name>
<dbReference type="Gramene" id="Pp3c3_21170V3.2">
    <property type="protein sequence ID" value="Pp3c3_21170V3.2"/>
    <property type="gene ID" value="Pp3c3_21170"/>
</dbReference>
<evidence type="ECO:0000256" key="4">
    <source>
        <dbReference type="ARBA" id="ARBA00022617"/>
    </source>
</evidence>
<comment type="subcellular location">
    <subcellularLocation>
        <location evidence="16">Secreted</location>
    </subcellularLocation>
</comment>
<evidence type="ECO:0000256" key="5">
    <source>
        <dbReference type="ARBA" id="ARBA00022723"/>
    </source>
</evidence>
<reference evidence="18 20" key="1">
    <citation type="journal article" date="2008" name="Science">
        <title>The Physcomitrella genome reveals evolutionary insights into the conquest of land by plants.</title>
        <authorList>
            <person name="Rensing S."/>
            <person name="Lang D."/>
            <person name="Zimmer A."/>
            <person name="Terry A."/>
            <person name="Salamov A."/>
            <person name="Shapiro H."/>
            <person name="Nishiyama T."/>
            <person name="Perroud P.-F."/>
            <person name="Lindquist E."/>
            <person name="Kamisugi Y."/>
            <person name="Tanahashi T."/>
            <person name="Sakakibara K."/>
            <person name="Fujita T."/>
            <person name="Oishi K."/>
            <person name="Shin-I T."/>
            <person name="Kuroki Y."/>
            <person name="Toyoda A."/>
            <person name="Suzuki Y."/>
            <person name="Hashimoto A."/>
            <person name="Yamaguchi K."/>
            <person name="Sugano A."/>
            <person name="Kohara Y."/>
            <person name="Fujiyama A."/>
            <person name="Anterola A."/>
            <person name="Aoki S."/>
            <person name="Ashton N."/>
            <person name="Barbazuk W.B."/>
            <person name="Barker E."/>
            <person name="Bennetzen J."/>
            <person name="Bezanilla M."/>
            <person name="Blankenship R."/>
            <person name="Cho S.H."/>
            <person name="Dutcher S."/>
            <person name="Estelle M."/>
            <person name="Fawcett J.A."/>
            <person name="Gundlach H."/>
            <person name="Hanada K."/>
            <person name="Heyl A."/>
            <person name="Hicks K.A."/>
            <person name="Hugh J."/>
            <person name="Lohr M."/>
            <person name="Mayer K."/>
            <person name="Melkozernov A."/>
            <person name="Murata T."/>
            <person name="Nelson D."/>
            <person name="Pils B."/>
            <person name="Prigge M."/>
            <person name="Reiss B."/>
            <person name="Renner T."/>
            <person name="Rombauts S."/>
            <person name="Rushton P."/>
            <person name="Sanderfoot A."/>
            <person name="Schween G."/>
            <person name="Shiu S.-H."/>
            <person name="Stueber K."/>
            <person name="Theodoulou F.L."/>
            <person name="Tu H."/>
            <person name="Van de Peer Y."/>
            <person name="Verrier P.J."/>
            <person name="Waters E."/>
            <person name="Wood A."/>
            <person name="Yang L."/>
            <person name="Cove D."/>
            <person name="Cuming A."/>
            <person name="Hasebe M."/>
            <person name="Lucas S."/>
            <person name="Mishler D.B."/>
            <person name="Reski R."/>
            <person name="Grigoriev I."/>
            <person name="Quatrano R.S."/>
            <person name="Boore J.L."/>
        </authorList>
    </citation>
    <scope>NUCLEOTIDE SEQUENCE [LARGE SCALE GENOMIC DNA]</scope>
    <source>
        <strain evidence="19 20">cv. Gransden 2004</strain>
    </source>
</reference>
<feature type="binding site" evidence="13">
    <location>
        <position position="70"/>
    </location>
    <ligand>
        <name>Ca(2+)</name>
        <dbReference type="ChEBI" id="CHEBI:29108"/>
        <label>1</label>
    </ligand>
</feature>
<keyword evidence="16" id="KW-0732">Signal</keyword>
<dbReference type="FunFam" id="1.10.520.10:FF:000023">
    <property type="entry name" value="Peroxidase"/>
    <property type="match status" value="1"/>
</dbReference>
<feature type="signal peptide" evidence="16">
    <location>
        <begin position="1"/>
        <end position="27"/>
    </location>
</feature>
<evidence type="ECO:0000256" key="1">
    <source>
        <dbReference type="ARBA" id="ARBA00000189"/>
    </source>
</evidence>
<feature type="binding site" evidence="13">
    <location>
        <position position="75"/>
    </location>
    <ligand>
        <name>Ca(2+)</name>
        <dbReference type="ChEBI" id="CHEBI:29108"/>
        <label>1</label>
    </ligand>
</feature>
<feature type="binding site" evidence="13">
    <location>
        <position position="88"/>
    </location>
    <ligand>
        <name>Ca(2+)</name>
        <dbReference type="ChEBI" id="CHEBI:29108"/>
        <label>1</label>
    </ligand>
</feature>
<dbReference type="FunFam" id="1.10.420.10:FF:000006">
    <property type="entry name" value="Peroxidase"/>
    <property type="match status" value="1"/>
</dbReference>
<dbReference type="PRINTS" id="PR00458">
    <property type="entry name" value="PEROXIDASE"/>
</dbReference>
<evidence type="ECO:0000256" key="10">
    <source>
        <dbReference type="ARBA" id="ARBA00023180"/>
    </source>
</evidence>
<feature type="binding site" evidence="13">
    <location>
        <position position="241"/>
    </location>
    <ligand>
        <name>Ca(2+)</name>
        <dbReference type="ChEBI" id="CHEBI:29108"/>
        <label>2</label>
    </ligand>
</feature>
<protein>
    <recommendedName>
        <fullName evidence="2 16">Peroxidase</fullName>
        <ecNumber evidence="2 16">1.11.1.7</ecNumber>
    </recommendedName>
</protein>
<dbReference type="AlphaFoldDB" id="A9S4N6"/>
<keyword evidence="20" id="KW-1185">Reference proteome</keyword>
<comment type="cofactor">
    <cofactor evidence="13 16">
        <name>heme b</name>
        <dbReference type="ChEBI" id="CHEBI:60344"/>
    </cofactor>
    <text evidence="13 16">Binds 1 heme b (iron(II)-protoporphyrin IX) group per subunit.</text>
</comment>
<dbReference type="PRINTS" id="PR00461">
    <property type="entry name" value="PLPEROXIDASE"/>
</dbReference>
<evidence type="ECO:0000259" key="17">
    <source>
        <dbReference type="PROSITE" id="PS50873"/>
    </source>
</evidence>
<accession>A9S4N6</accession>
<keyword evidence="8 13" id="KW-0408">Iron</keyword>
<feature type="chain" id="PRO_5014205164" description="Peroxidase" evidence="16">
    <location>
        <begin position="28"/>
        <end position="317"/>
    </location>
</feature>
<comment type="cofactor">
    <cofactor evidence="13 16">
        <name>Ca(2+)</name>
        <dbReference type="ChEBI" id="CHEBI:29108"/>
    </cofactor>
    <text evidence="13 16">Binds 2 calcium ions per subunit.</text>
</comment>
<comment type="similarity">
    <text evidence="16">Belongs to the peroxidase family. Classical plant (class III) peroxidase subfamily.</text>
</comment>
<feature type="binding site" evidence="13">
    <location>
        <position position="77"/>
    </location>
    <ligand>
        <name>Ca(2+)</name>
        <dbReference type="ChEBI" id="CHEBI:29108"/>
        <label>1</label>
    </ligand>
</feature>
<feature type="binding site" description="axial binding residue" evidence="13">
    <location>
        <position position="192"/>
    </location>
    <ligand>
        <name>heme b</name>
        <dbReference type="ChEBI" id="CHEBI:60344"/>
    </ligand>
    <ligandPart>
        <name>Fe</name>
        <dbReference type="ChEBI" id="CHEBI:18248"/>
    </ligandPart>
</feature>
<evidence type="ECO:0000256" key="3">
    <source>
        <dbReference type="ARBA" id="ARBA00022559"/>
    </source>
</evidence>
<dbReference type="GO" id="GO:0009505">
    <property type="term" value="C:plant-type cell wall"/>
    <property type="evidence" value="ECO:0000318"/>
    <property type="project" value="GO_Central"/>
</dbReference>
<evidence type="ECO:0000256" key="15">
    <source>
        <dbReference type="PIRSR" id="PIRSR600823-5"/>
    </source>
</evidence>
<dbReference type="OrthoDB" id="2113341at2759"/>
<keyword evidence="10" id="KW-0325">Glycoprotein</keyword>
<dbReference type="PROSITE" id="PS00436">
    <property type="entry name" value="PEROXIDASE_2"/>
    <property type="match status" value="1"/>
</dbReference>
<comment type="function">
    <text evidence="16">Removal of H(2)O(2), oxidation of toxic reductants, biosynthesis and degradation of lignin, suberization, auxin catabolism, response to environmental stresses such as wounding, pathogen attack and oxidative stress.</text>
</comment>
<feature type="binding site" evidence="12">
    <location>
        <position position="162"/>
    </location>
    <ligand>
        <name>substrate</name>
    </ligand>
</feature>
<dbReference type="Gene3D" id="1.10.520.10">
    <property type="match status" value="1"/>
</dbReference>
<dbReference type="EnsemblPlants" id="Pp3c3_21170V3.2">
    <property type="protein sequence ID" value="Pp3c3_21170V3.2"/>
    <property type="gene ID" value="Pp3c3_21170"/>
</dbReference>
<dbReference type="GO" id="GO:0004601">
    <property type="term" value="F:peroxidase activity"/>
    <property type="evidence" value="ECO:0000318"/>
    <property type="project" value="GO_Central"/>
</dbReference>
<dbReference type="EC" id="1.11.1.7" evidence="2 16"/>
<dbReference type="Gene3D" id="1.10.420.10">
    <property type="entry name" value="Peroxidase, domain 2"/>
    <property type="match status" value="1"/>
</dbReference>
<dbReference type="GO" id="GO:0006979">
    <property type="term" value="P:response to oxidative stress"/>
    <property type="evidence" value="ECO:0007669"/>
    <property type="project" value="UniProtKB-UniRule"/>
</dbReference>
<comment type="catalytic activity">
    <reaction evidence="1 16">
        <text>2 a phenolic donor + H2O2 = 2 a phenolic radical donor + 2 H2O</text>
        <dbReference type="Rhea" id="RHEA:56136"/>
        <dbReference type="ChEBI" id="CHEBI:15377"/>
        <dbReference type="ChEBI" id="CHEBI:16240"/>
        <dbReference type="ChEBI" id="CHEBI:139520"/>
        <dbReference type="ChEBI" id="CHEBI:139521"/>
        <dbReference type="EC" id="1.11.1.7"/>
    </reaction>
</comment>
<feature type="site" description="Transition state stabilizer" evidence="14">
    <location>
        <position position="65"/>
    </location>
</feature>
<dbReference type="HOGENOM" id="CLU_010543_0_1_1"/>
<evidence type="ECO:0000256" key="13">
    <source>
        <dbReference type="PIRSR" id="PIRSR600823-3"/>
    </source>
</evidence>
<feature type="binding site" evidence="13">
    <location>
        <position position="79"/>
    </location>
    <ligand>
        <name>Ca(2+)</name>
        <dbReference type="ChEBI" id="CHEBI:29108"/>
        <label>1</label>
    </ligand>
</feature>
<dbReference type="EMBL" id="ABEU02000003">
    <property type="protein sequence ID" value="PNR57751.1"/>
    <property type="molecule type" value="Genomic_DNA"/>
</dbReference>
<evidence type="ECO:0000256" key="9">
    <source>
        <dbReference type="ARBA" id="ARBA00023157"/>
    </source>
</evidence>
<evidence type="ECO:0000256" key="14">
    <source>
        <dbReference type="PIRSR" id="PIRSR600823-4"/>
    </source>
</evidence>
<dbReference type="Pfam" id="PF00141">
    <property type="entry name" value="peroxidase"/>
    <property type="match status" value="1"/>
</dbReference>
<evidence type="ECO:0000256" key="6">
    <source>
        <dbReference type="ARBA" id="ARBA00022837"/>
    </source>
</evidence>
<dbReference type="GO" id="GO:0042744">
    <property type="term" value="P:hydrogen peroxide catabolic process"/>
    <property type="evidence" value="ECO:0007669"/>
    <property type="project" value="UniProtKB-KW"/>
</dbReference>
<keyword evidence="7 16" id="KW-0560">Oxidoreductase</keyword>
<dbReference type="eggNOG" id="ENOG502QU16">
    <property type="taxonomic scope" value="Eukaryota"/>
</dbReference>
<dbReference type="Proteomes" id="UP000006727">
    <property type="component" value="Chromosome 3"/>
</dbReference>
<feature type="active site" description="Proton acceptor" evidence="11">
    <location>
        <position position="69"/>
    </location>
</feature>
<dbReference type="InterPro" id="IPR000823">
    <property type="entry name" value="Peroxidase_pln"/>
</dbReference>
<evidence type="ECO:0000313" key="19">
    <source>
        <dbReference type="EnsemblPlants" id="Pp3c3_21170V3.1"/>
    </source>
</evidence>